<dbReference type="InterPro" id="IPR027417">
    <property type="entry name" value="P-loop_NTPase"/>
</dbReference>
<dbReference type="InterPro" id="IPR036388">
    <property type="entry name" value="WH-like_DNA-bd_sf"/>
</dbReference>
<dbReference type="EMBL" id="JABBYC010000018">
    <property type="protein sequence ID" value="MBL0886920.1"/>
    <property type="molecule type" value="Genomic_DNA"/>
</dbReference>
<evidence type="ECO:0000256" key="2">
    <source>
        <dbReference type="ARBA" id="ARBA00022840"/>
    </source>
</evidence>
<proteinExistence type="predicted"/>
<dbReference type="PANTHER" id="PTHR16305:SF35">
    <property type="entry name" value="TRANSCRIPTIONAL ACTIVATOR DOMAIN"/>
    <property type="match status" value="1"/>
</dbReference>
<dbReference type="SMART" id="SM00421">
    <property type="entry name" value="HTH_LUXR"/>
    <property type="match status" value="1"/>
</dbReference>
<sequence>MPRFPHSHDGPPPTPSVPAFVGRGRELSALESALARPPAIVLVEGEAGIGKSRLLQHWLADAPSRRDTTLISVCPPLRESLTLGPVVDAFRGTTVPVPRLELSDLAGALRPLFPEWSGVLPPAPAPLGDAGAARHRLFRALDELIRALGVRLLMVEDAHWADDATLEFLLFLASGQRAGGPSLVISYRPEEVAADSLLRRLTSRLPAGITCSRIPLGPLRSEDTASLVSSMLGGSPMSPEFTRFLQERTDGIPLVLEESVRLMCDRADIHVRDGHWSRRELCELTVPPTVRDCTLERVTRLSRTAQRVLHAMATLAEPAPEATIAATADLLPRECRTGMAEAADAAVVVDDDRGQWRFRHRLAAAAVYEAITRADRALLHLRAGRALESLRPAPAARLAHHFRQAGETEPWTRYSEHAAQHAVASGDHTTAVVLLDELLSATELPPPDLARVARTIGVTALSRREPVDEVHHRVTRTLRAVLESPALSARQKAEIRNPLGRLLILGGEARAALAELEQAVANLDHDPVEAARAMTYLGWAYAGPWPAPTHLRWLQRAAEITDGITSPAERLNLAGNRAAALLMLGEEEAWDVVAGLPLDAATSAERIDLARIHSNIGTGAMLWGRHADAERHLAVARGLADGEGASRLRYVIELERAGLDWFTGRWDGLAERGAALAEASRDRPTAYLAGVRLAARLASAAGRRQAAEEQFRLVLDESARLGVVDDTMEPAAALARLWLADGDTLAALRATDQPIDALRRKGVWVWATDVVPARIEAHLADGDQVAARQLTEQFARGLRGHAAPAPRAALALCRAHLLAAAQDHPRAAAAYARAARAWSALPRPYDAMLARERQAEALLAAGQLHEGQELLTGQYEQLFRLGARGDADRVARRLRESGADVPRPWRGGRRGYGDRLSPRELEVVRLVVVGHTNREISRILVKSPATVDQQLRAAMRKLKVTSRTALAVTAVEAGVLSEEQVVADAS</sequence>
<dbReference type="SUPFAM" id="SSF46894">
    <property type="entry name" value="C-terminal effector domain of the bipartite response regulators"/>
    <property type="match status" value="1"/>
</dbReference>
<comment type="caution">
    <text evidence="4">The sequence shown here is derived from an EMBL/GenBank/DDBJ whole genome shotgun (WGS) entry which is preliminary data.</text>
</comment>
<dbReference type="PROSITE" id="PS50043">
    <property type="entry name" value="HTH_LUXR_2"/>
    <property type="match status" value="1"/>
</dbReference>
<dbReference type="PANTHER" id="PTHR16305">
    <property type="entry name" value="TESTICULAR SOLUBLE ADENYLYL CYCLASE"/>
    <property type="match status" value="1"/>
</dbReference>
<keyword evidence="2" id="KW-0067">ATP-binding</keyword>
<keyword evidence="5" id="KW-1185">Reference proteome</keyword>
<keyword evidence="1" id="KW-0547">Nucleotide-binding</keyword>
<dbReference type="SUPFAM" id="SSF52540">
    <property type="entry name" value="P-loop containing nucleoside triphosphate hydrolases"/>
    <property type="match status" value="1"/>
</dbReference>
<dbReference type="InterPro" id="IPR000792">
    <property type="entry name" value="Tscrpt_reg_LuxR_C"/>
</dbReference>
<dbReference type="Pfam" id="PF00196">
    <property type="entry name" value="GerE"/>
    <property type="match status" value="1"/>
</dbReference>
<feature type="domain" description="HTH luxR-type" evidence="3">
    <location>
        <begin position="909"/>
        <end position="974"/>
    </location>
</feature>
<reference evidence="4 5" key="1">
    <citation type="journal article" date="2021" name="Arch. Microbiol.">
        <title>Myceligenerans indicum sp. nov., an actinobacterium isolated from mangrove sediment of Sundarbans, India.</title>
        <authorList>
            <person name="Asha K."/>
            <person name="Bhadury P."/>
        </authorList>
    </citation>
    <scope>NUCLEOTIDE SEQUENCE [LARGE SCALE GENOMIC DNA]</scope>
    <source>
        <strain evidence="4 5">I2</strain>
    </source>
</reference>
<dbReference type="PRINTS" id="PR00038">
    <property type="entry name" value="HTHLUXR"/>
</dbReference>
<accession>A0ABS1LKY6</accession>
<dbReference type="Gene3D" id="1.10.10.10">
    <property type="entry name" value="Winged helix-like DNA-binding domain superfamily/Winged helix DNA-binding domain"/>
    <property type="match status" value="1"/>
</dbReference>
<evidence type="ECO:0000259" key="3">
    <source>
        <dbReference type="PROSITE" id="PS50043"/>
    </source>
</evidence>
<evidence type="ECO:0000313" key="5">
    <source>
        <dbReference type="Proteomes" id="UP000675409"/>
    </source>
</evidence>
<dbReference type="Proteomes" id="UP000675409">
    <property type="component" value="Unassembled WGS sequence"/>
</dbReference>
<dbReference type="RefSeq" id="WP_201847372.1">
    <property type="nucleotide sequence ID" value="NZ_JABBYC010000018.1"/>
</dbReference>
<name>A0ABS1LKY6_9MICO</name>
<evidence type="ECO:0000313" key="4">
    <source>
        <dbReference type="EMBL" id="MBL0886920.1"/>
    </source>
</evidence>
<organism evidence="4 5">
    <name type="scientific">Myceligenerans indicum</name>
    <dbReference type="NCBI Taxonomy" id="2593663"/>
    <lineage>
        <taxon>Bacteria</taxon>
        <taxon>Bacillati</taxon>
        <taxon>Actinomycetota</taxon>
        <taxon>Actinomycetes</taxon>
        <taxon>Micrococcales</taxon>
        <taxon>Promicromonosporaceae</taxon>
        <taxon>Myceligenerans</taxon>
    </lineage>
</organism>
<evidence type="ECO:0000256" key="1">
    <source>
        <dbReference type="ARBA" id="ARBA00022741"/>
    </source>
</evidence>
<dbReference type="Pfam" id="PF13191">
    <property type="entry name" value="AAA_16"/>
    <property type="match status" value="1"/>
</dbReference>
<dbReference type="InterPro" id="IPR016032">
    <property type="entry name" value="Sig_transdc_resp-reg_C-effctor"/>
</dbReference>
<gene>
    <name evidence="4" type="ORF">HGK34_11635</name>
</gene>
<protein>
    <submittedName>
        <fullName evidence="4">AAA family ATPase</fullName>
    </submittedName>
</protein>
<dbReference type="InterPro" id="IPR041664">
    <property type="entry name" value="AAA_16"/>
</dbReference>